<evidence type="ECO:0000256" key="1">
    <source>
        <dbReference type="SAM" id="MobiDB-lite"/>
    </source>
</evidence>
<evidence type="ECO:0000313" key="2">
    <source>
        <dbReference type="EMBL" id="VTJ72271.1"/>
    </source>
</evidence>
<feature type="compositionally biased region" description="Low complexity" evidence="1">
    <location>
        <begin position="106"/>
        <end position="141"/>
    </location>
</feature>
<feature type="compositionally biased region" description="Basic and acidic residues" evidence="1">
    <location>
        <begin position="159"/>
        <end position="169"/>
    </location>
</feature>
<accession>A0A5E4BTF0</accession>
<dbReference type="AlphaFoldDB" id="A0A5E4BTF0"/>
<organism evidence="2 3">
    <name type="scientific">Marmota monax</name>
    <name type="common">Woodchuck</name>
    <dbReference type="NCBI Taxonomy" id="9995"/>
    <lineage>
        <taxon>Eukaryota</taxon>
        <taxon>Metazoa</taxon>
        <taxon>Chordata</taxon>
        <taxon>Craniata</taxon>
        <taxon>Vertebrata</taxon>
        <taxon>Euteleostomi</taxon>
        <taxon>Mammalia</taxon>
        <taxon>Eutheria</taxon>
        <taxon>Euarchontoglires</taxon>
        <taxon>Glires</taxon>
        <taxon>Rodentia</taxon>
        <taxon>Sciuromorpha</taxon>
        <taxon>Sciuridae</taxon>
        <taxon>Xerinae</taxon>
        <taxon>Marmotini</taxon>
        <taxon>Marmota</taxon>
    </lineage>
</organism>
<dbReference type="EMBL" id="CABDUW010000617">
    <property type="protein sequence ID" value="VTJ72271.1"/>
    <property type="molecule type" value="Genomic_DNA"/>
</dbReference>
<sequence length="208" mass="21315">MGQREETRTQPTALATRSRRCRRLPPAEPAGGDAGAARPDSSPPAGRPAPGAAPWGLRGTRSPGSFGAPLAGVGAARGGGRRRRSPLSQWHDGAGRPGASAQGLNAPASPAAGASASEAARASEWVRPPAAPGRVLVARAGRGARDSLTRRGQRAPWRRAPERVREGWRGRCPARLGTPGQLLPVHPPLPSGERGVQAQGPAPRISGG</sequence>
<name>A0A5E4BTF0_MARMO</name>
<protein>
    <submittedName>
        <fullName evidence="2">Uncharacterized protein</fullName>
    </submittedName>
</protein>
<dbReference type="Proteomes" id="UP000335636">
    <property type="component" value="Unassembled WGS sequence"/>
</dbReference>
<comment type="caution">
    <text evidence="2">The sequence shown here is derived from an EMBL/GenBank/DDBJ whole genome shotgun (WGS) entry which is preliminary data.</text>
</comment>
<feature type="compositionally biased region" description="Low complexity" evidence="1">
    <location>
        <begin position="29"/>
        <end position="40"/>
    </location>
</feature>
<reference evidence="2" key="1">
    <citation type="submission" date="2019-04" db="EMBL/GenBank/DDBJ databases">
        <authorList>
            <person name="Alioto T."/>
            <person name="Alioto T."/>
        </authorList>
    </citation>
    <scope>NUCLEOTIDE SEQUENCE [LARGE SCALE GENOMIC DNA]</scope>
</reference>
<feature type="region of interest" description="Disordered" evidence="1">
    <location>
        <begin position="1"/>
        <end position="208"/>
    </location>
</feature>
<proteinExistence type="predicted"/>
<gene>
    <name evidence="2" type="ORF">MONAX_5E038644</name>
</gene>
<evidence type="ECO:0000313" key="3">
    <source>
        <dbReference type="Proteomes" id="UP000335636"/>
    </source>
</evidence>
<keyword evidence="3" id="KW-1185">Reference proteome</keyword>